<dbReference type="Proteomes" id="UP001642483">
    <property type="component" value="Unassembled WGS sequence"/>
</dbReference>
<feature type="compositionally biased region" description="Basic and acidic residues" evidence="10">
    <location>
        <begin position="692"/>
        <end position="705"/>
    </location>
</feature>
<feature type="compositionally biased region" description="Polar residues" evidence="10">
    <location>
        <begin position="248"/>
        <end position="262"/>
    </location>
</feature>
<dbReference type="InterPro" id="IPR011009">
    <property type="entry name" value="Kinase-like_dom_sf"/>
</dbReference>
<feature type="region of interest" description="Disordered" evidence="10">
    <location>
        <begin position="850"/>
        <end position="951"/>
    </location>
</feature>
<evidence type="ECO:0000256" key="4">
    <source>
        <dbReference type="ARBA" id="ARBA00022679"/>
    </source>
</evidence>
<accession>A0ABP0GK32</accession>
<name>A0ABP0GK32_CLALP</name>
<feature type="region of interest" description="Disordered" evidence="10">
    <location>
        <begin position="690"/>
        <end position="779"/>
    </location>
</feature>
<dbReference type="CDD" id="cd13983">
    <property type="entry name" value="STKc_WNK"/>
    <property type="match status" value="1"/>
</dbReference>
<dbReference type="PROSITE" id="PS50011">
    <property type="entry name" value="PROTEIN_KINASE_DOM"/>
    <property type="match status" value="1"/>
</dbReference>
<keyword evidence="6" id="KW-0418">Kinase</keyword>
<feature type="compositionally biased region" description="Basic and acidic residues" evidence="10">
    <location>
        <begin position="188"/>
        <end position="209"/>
    </location>
</feature>
<evidence type="ECO:0000256" key="9">
    <source>
        <dbReference type="ARBA" id="ARBA00048679"/>
    </source>
</evidence>
<dbReference type="InterPro" id="IPR024678">
    <property type="entry name" value="Kinase_OSR1/WNK_CCT"/>
</dbReference>
<feature type="compositionally biased region" description="Basic and acidic residues" evidence="10">
    <location>
        <begin position="263"/>
        <end position="273"/>
    </location>
</feature>
<gene>
    <name evidence="12" type="ORF">CVLEPA_LOCUS23158</name>
</gene>
<evidence type="ECO:0000256" key="3">
    <source>
        <dbReference type="ARBA" id="ARBA00022527"/>
    </source>
</evidence>
<dbReference type="InterPro" id="IPR000719">
    <property type="entry name" value="Prot_kinase_dom"/>
</dbReference>
<dbReference type="InterPro" id="IPR056865">
    <property type="entry name" value="CCTL2_WNK"/>
</dbReference>
<feature type="compositionally biased region" description="Basic and acidic residues" evidence="10">
    <location>
        <begin position="2338"/>
        <end position="2347"/>
    </location>
</feature>
<evidence type="ECO:0000256" key="5">
    <source>
        <dbReference type="ARBA" id="ARBA00022741"/>
    </source>
</evidence>
<comment type="catalytic activity">
    <reaction evidence="8">
        <text>L-threonyl-[protein] + ATP = O-phospho-L-threonyl-[protein] + ADP + H(+)</text>
        <dbReference type="Rhea" id="RHEA:46608"/>
        <dbReference type="Rhea" id="RHEA-COMP:11060"/>
        <dbReference type="Rhea" id="RHEA-COMP:11605"/>
        <dbReference type="ChEBI" id="CHEBI:15378"/>
        <dbReference type="ChEBI" id="CHEBI:30013"/>
        <dbReference type="ChEBI" id="CHEBI:30616"/>
        <dbReference type="ChEBI" id="CHEBI:61977"/>
        <dbReference type="ChEBI" id="CHEBI:456216"/>
        <dbReference type="EC" id="2.7.11.1"/>
    </reaction>
</comment>
<dbReference type="Gene3D" id="3.10.20.90">
    <property type="entry name" value="Phosphatidylinositol 3-kinase Catalytic Subunit, Chain A, domain 1"/>
    <property type="match status" value="2"/>
</dbReference>
<dbReference type="Pfam" id="PF12202">
    <property type="entry name" value="OSR1_C"/>
    <property type="match status" value="1"/>
</dbReference>
<dbReference type="SMART" id="SM00220">
    <property type="entry name" value="S_TKc"/>
    <property type="match status" value="1"/>
</dbReference>
<evidence type="ECO:0000256" key="7">
    <source>
        <dbReference type="ARBA" id="ARBA00022840"/>
    </source>
</evidence>
<evidence type="ECO:0000259" key="11">
    <source>
        <dbReference type="PROSITE" id="PS50011"/>
    </source>
</evidence>
<feature type="region of interest" description="Disordered" evidence="10">
    <location>
        <begin position="2436"/>
        <end position="2501"/>
    </location>
</feature>
<feature type="compositionally biased region" description="Low complexity" evidence="10">
    <location>
        <begin position="1935"/>
        <end position="1949"/>
    </location>
</feature>
<evidence type="ECO:0000313" key="13">
    <source>
        <dbReference type="Proteomes" id="UP001642483"/>
    </source>
</evidence>
<feature type="compositionally biased region" description="Basic and acidic residues" evidence="10">
    <location>
        <begin position="926"/>
        <end position="936"/>
    </location>
</feature>
<dbReference type="InterPro" id="IPR050588">
    <property type="entry name" value="WNK_Ser-Thr_kinase"/>
</dbReference>
<feature type="compositionally biased region" description="Polar residues" evidence="10">
    <location>
        <begin position="1776"/>
        <end position="1793"/>
    </location>
</feature>
<feature type="compositionally biased region" description="Polar residues" evidence="10">
    <location>
        <begin position="850"/>
        <end position="870"/>
    </location>
</feature>
<feature type="compositionally biased region" description="Polar residues" evidence="10">
    <location>
        <begin position="2007"/>
        <end position="2018"/>
    </location>
</feature>
<feature type="compositionally biased region" description="Basic residues" evidence="10">
    <location>
        <begin position="883"/>
        <end position="898"/>
    </location>
</feature>
<dbReference type="SUPFAM" id="SSF56112">
    <property type="entry name" value="Protein kinase-like (PK-like)"/>
    <property type="match status" value="1"/>
</dbReference>
<feature type="region of interest" description="Disordered" evidence="10">
    <location>
        <begin position="600"/>
        <end position="620"/>
    </location>
</feature>
<proteinExistence type="predicted"/>
<feature type="compositionally biased region" description="Polar residues" evidence="10">
    <location>
        <begin position="2443"/>
        <end position="2471"/>
    </location>
</feature>
<dbReference type="Gene3D" id="3.30.200.20">
    <property type="entry name" value="Phosphorylase Kinase, domain 1"/>
    <property type="match status" value="1"/>
</dbReference>
<feature type="region of interest" description="Disordered" evidence="10">
    <location>
        <begin position="1771"/>
        <end position="1815"/>
    </location>
</feature>
<feature type="compositionally biased region" description="Basic and acidic residues" evidence="10">
    <location>
        <begin position="304"/>
        <end position="318"/>
    </location>
</feature>
<evidence type="ECO:0000256" key="6">
    <source>
        <dbReference type="ARBA" id="ARBA00022777"/>
    </source>
</evidence>
<dbReference type="PROSITE" id="PS00108">
    <property type="entry name" value="PROTEIN_KINASE_ST"/>
    <property type="match status" value="1"/>
</dbReference>
<dbReference type="Pfam" id="PF00069">
    <property type="entry name" value="Pkinase"/>
    <property type="match status" value="1"/>
</dbReference>
<sequence length="2501" mass="276255">MYHIVPICCAMSNEAMAKNESPTQTTATVNGCSKHSSSVSQQASICNEPVSTLNEDQPFQKTKEINSTENELYQTGLNAATETHSDEHFTGNGFNTGNNYTLNNCASKSDGTANNQDLTVPVSSSHLHNINEIFVTNNAVHDGDRPTALPKDNGEKVWSTENRLPTENSIIANIQTPNTEQLLSVETENSKKNADDEKNHDIEEKKLSSEDIVGGNPKRVTFVDVQETFSTNILDSAPSLSGHRPKPETQNLVQEAQTSSRDLTNEDEKEKVASSDTLESDQKEVESSPLITAEPSVSTFSTETFEKSEVEDEGKTIGESPDSRFLKFDIELGRGSFKTVYKGLDTDTGVAVAWCELQHHKLSKNERLRFREEAEMLKGLQHPNIVRFYDSWDQSQKGKKCIILVTELMTSGTLKTYLKRFKSVKPKVLRSWCRQILKGLNFLHTRNPPIIHRDLKCDNIFITGPTGSVKVGDLGLATLKRTSFAKSVIGTPEFMAPEMYEEHYDESVDVYAFGMCMLEMITGEYPYSECNNAGQIYRKVTQGVPPANYDKVQGEEEKYIISICIHRDKTKRYTAQQLLNEPFFVEVTGVKVVLASQPESNAAPEMKQGDADSGESSPSDTVTLRLVVEDAQKLKQKHKNDEALEFDFDINKDIPVDVAKEMVQNGFLHDDDVNLVAKCITACLSNIKRDRRKEEEKRQQERENIELQQQRHQQQQIQQQHMQQQSQQPILSQPQQQKFPLQQQNQFPTTQVLQNPPHQPIQQMQPQQQQNAMNTHQVQHPQFQQLNNTHGTGYVSAWSSSVQTQPIYQTSQPSTLQPLSEDLNLDKSNNSVLMVSADSQLPLTSNEVESIQHTNLSESSGEQLKDNCNNGAGERSRKDHRGDKKHRRPTKNRSRHDKVRIILIQVDGIDNKPNTPPVNDGVTGDGENKDNEKRVAPNDGPEEGQNDEGKNDDVQTLTIECQLESQGQEEHIFKVDLNMETASDTANRLITQSFLLEGNRDSFTEQLTIICNKVRVGEFDGKPRLTIKNLSEIEEHQFEVECQLTTYNLKTVTFKFIIDEDTPDEIADKMNQANYLKEKHKEAFKEEVRLVCMKARKFIESGNMDVDKLKQEISCYANSPLLPVSESVSATSIPAADTNVKDGDTPAPAARIDEINTAENNSVAGSPRLELGNDISPDQQLESALGSPTSAIPSQAKGVAVDVTAPKQNTDPALVIGNGNHTPISLPLQRSPSGSSVASLSSIGSVTSATTTGSQQMNQNVTMPGTSSSNTSGQKAVGPVCYIKESGSVMTNSVNSQFSNGSSFQATFATQANDIALSSSLPQSVLSGQLQQHAQNYTKPMPGSAPPAPVDEAYGFQTDGKTFDEMKNKSVVLETVTTVPDNNTASESGYNRVTTSYATTDTVSSLPDGESMAGEYAMDTSAPSATKPSVPSIPVSVVIPPKDKNKMLNTVDLDKQLTAILSQHAQSAAGSTEGAEGAADPSLVGYPVMIPVAVTSVGTDVHTKIEDRELPASSSPDGFISGVSSHTSLPADEGTENTAVAQAIPQSSLLTSQANDVSENAVLDESQVAGTTAVPIMVALSSPVISSQTNPAVQDLKVESYAQDAGESPQPVNELNKMSDSESVAESVSSYQSEVPQPSTDIIQEGSVGQFYASSTECISLPGLQAAATAAPPANTGLSRFQVTKVPDEISENFTQAIETSQTTPLNISQTELTVGDLNPAVQNDVIMEGSQTNNEAPSEDGDQSQHSSRFVGRFQIMPTSFSQEQDEFIEDVPPGSNQRQLSFDSDKQSTPAKASKPRDEDESQESFLETSEISETSYTSVTNAQHLRQLPQQQFQYTVSPLYFPQPYMSNQLMQNMPYHHYTQTLPTQGYPGPDPKFGTLAYGQSLPSTPSAHYQPLMAQCNSSLPDQNAANLAAFQQKLQHTEAESQRKRTLSSNSDQSLSSNAGSEQGFQQDMVMETHEQKNKNVSQIRPSEPDPMSLSNRAVSAADQLPGVRSIHLQDKRLTTLNSPTRSQYGDLSEDDLSGDNLEEEDIDFKNLIKKHQREIEALIRKHRFQLDKLRKSKKKQRVKLQKQVMATNMQQFVALNDDNSRAQNFSDSQKMVNPSIANAQALTRERLTGAYAGTPPPQHFQQFPVTERGPPIPKPVEFATRSKDHTKEAVPGEVFSASHPSYMLKRPSSLKLRRQSAVVSTMAKPVQETVSTRPLTCDQPSRRLLWNRQWRSIDQSEQDRVKATVDQQTPVYAFVPPGYPPAGYMGMTPTGTPFHPMLRFSQPESFYNPREYSNSNIREKNDIWKQYDPGMRPGNIPQEDVEYPYNNVVHEMMPDHGSRQLADGSNDKSKRSDSGYDTSHSSNPPPTRDQTNDVETNRRRSTSGAMAAPYQQYMVPLTYMTYHGPGSFRPSHPAQQPIVLPQQWAHQFLQQPTLYPQMDVRNLQQPPPQTMAQSNPTSSFRSTSIEKSVEPASTSSSAMRIARGGGKELQEEWETFSNASERSMHRHS</sequence>
<evidence type="ECO:0000313" key="12">
    <source>
        <dbReference type="EMBL" id="CAK8690555.1"/>
    </source>
</evidence>
<evidence type="ECO:0000256" key="8">
    <source>
        <dbReference type="ARBA" id="ARBA00047899"/>
    </source>
</evidence>
<comment type="cofactor">
    <cofactor evidence="1">
        <name>Mg(2+)</name>
        <dbReference type="ChEBI" id="CHEBI:18420"/>
    </cofactor>
</comment>
<evidence type="ECO:0000256" key="1">
    <source>
        <dbReference type="ARBA" id="ARBA00001946"/>
    </source>
</evidence>
<feature type="region of interest" description="Disordered" evidence="10">
    <location>
        <begin position="1922"/>
        <end position="1982"/>
    </location>
</feature>
<feature type="region of interest" description="Disordered" evidence="10">
    <location>
        <begin position="1248"/>
        <end position="1275"/>
    </location>
</feature>
<keyword evidence="5" id="KW-0547">Nucleotide-binding</keyword>
<keyword evidence="3" id="KW-0723">Serine/threonine-protein kinase</keyword>
<feature type="compositionally biased region" description="Low complexity" evidence="10">
    <location>
        <begin position="1621"/>
        <end position="1635"/>
    </location>
</feature>
<evidence type="ECO:0000256" key="10">
    <source>
        <dbReference type="SAM" id="MobiDB-lite"/>
    </source>
</evidence>
<feature type="compositionally biased region" description="Polar residues" evidence="10">
    <location>
        <begin position="1251"/>
        <end position="1274"/>
    </location>
</feature>
<feature type="region of interest" description="Disordered" evidence="10">
    <location>
        <begin position="188"/>
        <end position="215"/>
    </location>
</feature>
<organism evidence="12 13">
    <name type="scientific">Clavelina lepadiformis</name>
    <name type="common">Light-bulb sea squirt</name>
    <name type="synonym">Ascidia lepadiformis</name>
    <dbReference type="NCBI Taxonomy" id="159417"/>
    <lineage>
        <taxon>Eukaryota</taxon>
        <taxon>Metazoa</taxon>
        <taxon>Chordata</taxon>
        <taxon>Tunicata</taxon>
        <taxon>Ascidiacea</taxon>
        <taxon>Aplousobranchia</taxon>
        <taxon>Clavelinidae</taxon>
        <taxon>Clavelina</taxon>
    </lineage>
</organism>
<feature type="compositionally biased region" description="Polar residues" evidence="10">
    <location>
        <begin position="1176"/>
        <end position="1193"/>
    </location>
</feature>
<dbReference type="InterPro" id="IPR008271">
    <property type="entry name" value="Ser/Thr_kinase_AS"/>
</dbReference>
<feature type="compositionally biased region" description="Low complexity" evidence="10">
    <location>
        <begin position="707"/>
        <end position="779"/>
    </location>
</feature>
<comment type="caution">
    <text evidence="12">The sequence shown here is derived from an EMBL/GenBank/DDBJ whole genome shotgun (WGS) entry which is preliminary data.</text>
</comment>
<reference evidence="12 13" key="1">
    <citation type="submission" date="2024-02" db="EMBL/GenBank/DDBJ databases">
        <authorList>
            <person name="Daric V."/>
            <person name="Darras S."/>
        </authorList>
    </citation>
    <scope>NUCLEOTIDE SEQUENCE [LARGE SCALE GENOMIC DNA]</scope>
</reference>
<dbReference type="Pfam" id="PF24889">
    <property type="entry name" value="CCTL2_WNK"/>
    <property type="match status" value="2"/>
</dbReference>
<keyword evidence="13" id="KW-1185">Reference proteome</keyword>
<feature type="region of interest" description="Disordered" evidence="10">
    <location>
        <begin position="2328"/>
        <end position="2381"/>
    </location>
</feature>
<keyword evidence="4" id="KW-0808">Transferase</keyword>
<dbReference type="PANTHER" id="PTHR13902">
    <property type="entry name" value="SERINE/THREONINE-PROTEIN KINASE WNK WITH NO LYSINE -RELATED"/>
    <property type="match status" value="1"/>
</dbReference>
<feature type="region of interest" description="Disordered" evidence="10">
    <location>
        <begin position="1602"/>
        <end position="1638"/>
    </location>
</feature>
<feature type="region of interest" description="Disordered" evidence="10">
    <location>
        <begin position="234"/>
        <end position="318"/>
    </location>
</feature>
<dbReference type="EMBL" id="CAWYQH010000119">
    <property type="protein sequence ID" value="CAK8690555.1"/>
    <property type="molecule type" value="Genomic_DNA"/>
</dbReference>
<evidence type="ECO:0000256" key="2">
    <source>
        <dbReference type="ARBA" id="ARBA00012513"/>
    </source>
</evidence>
<protein>
    <recommendedName>
        <fullName evidence="2">non-specific serine/threonine protein kinase</fullName>
        <ecNumber evidence="2">2.7.11.1</ecNumber>
    </recommendedName>
</protein>
<dbReference type="Gene3D" id="1.10.510.10">
    <property type="entry name" value="Transferase(Phosphotransferase) domain 1"/>
    <property type="match status" value="1"/>
</dbReference>
<keyword evidence="7" id="KW-0067">ATP-binding</keyword>
<comment type="catalytic activity">
    <reaction evidence="9">
        <text>L-seryl-[protein] + ATP = O-phospho-L-seryl-[protein] + ADP + H(+)</text>
        <dbReference type="Rhea" id="RHEA:17989"/>
        <dbReference type="Rhea" id="RHEA-COMP:9863"/>
        <dbReference type="Rhea" id="RHEA-COMP:11604"/>
        <dbReference type="ChEBI" id="CHEBI:15378"/>
        <dbReference type="ChEBI" id="CHEBI:29999"/>
        <dbReference type="ChEBI" id="CHEBI:30616"/>
        <dbReference type="ChEBI" id="CHEBI:83421"/>
        <dbReference type="ChEBI" id="CHEBI:456216"/>
        <dbReference type="EC" id="2.7.11.1"/>
    </reaction>
</comment>
<feature type="domain" description="Protein kinase" evidence="11">
    <location>
        <begin position="326"/>
        <end position="584"/>
    </location>
</feature>
<dbReference type="EC" id="2.7.11.1" evidence="2"/>
<feature type="region of interest" description="Disordered" evidence="10">
    <location>
        <begin position="2004"/>
        <end position="2027"/>
    </location>
</feature>
<feature type="region of interest" description="Disordered" evidence="10">
    <location>
        <begin position="1174"/>
        <end position="1193"/>
    </location>
</feature>